<organism evidence="1 2">
    <name type="scientific">Diaporthe eres</name>
    <name type="common">Phomopsis oblonga</name>
    <dbReference type="NCBI Taxonomy" id="83184"/>
    <lineage>
        <taxon>Eukaryota</taxon>
        <taxon>Fungi</taxon>
        <taxon>Dikarya</taxon>
        <taxon>Ascomycota</taxon>
        <taxon>Pezizomycotina</taxon>
        <taxon>Sordariomycetes</taxon>
        <taxon>Sordariomycetidae</taxon>
        <taxon>Diaporthales</taxon>
        <taxon>Diaporthaceae</taxon>
        <taxon>Diaporthe</taxon>
        <taxon>Diaporthe eres species complex</taxon>
    </lineage>
</organism>
<dbReference type="EMBL" id="JAKNSF020000034">
    <property type="protein sequence ID" value="KAK7728338.1"/>
    <property type="molecule type" value="Genomic_DNA"/>
</dbReference>
<sequence>MEYTTGALLVEAYPLLRIDSAPFRGAFKYRDVTRKSVLFTPSASAVRWGIFATRKWLDKSLDFGLPGDWIVEIPGCDDFFLLRQMNSLPGAFRIASICGLAIAVAWADGWLPGDELPVPMDGSAHVLPRYRGDELISRLVIFDRPQLEFLENWKLLAQYDTELGSSSEKPGSPGEESAASLSAEDMIRYSQWADRITSDPLVAMQPTSLKDTLKNVSTFLDRWQDLDSWDRIVAELEAVPWQGLLQALAEIRRAIPPDQPPEDPSAGVLQDRSSPAIEALKIMASKLRDLLLELTSRGILLKPAGMMDAFGSLIETIDEADTSAILDIFKENEGEIERGLKELESHLELMRDSLPQCRMLRDKFAQRQVLKQIYQRSELREFLIY</sequence>
<reference evidence="1 2" key="1">
    <citation type="submission" date="2024-02" db="EMBL/GenBank/DDBJ databases">
        <title>De novo assembly and annotation of 12 fungi associated with fruit tree decline syndrome in Ontario, Canada.</title>
        <authorList>
            <person name="Sulman M."/>
            <person name="Ellouze W."/>
            <person name="Ilyukhin E."/>
        </authorList>
    </citation>
    <scope>NUCLEOTIDE SEQUENCE [LARGE SCALE GENOMIC DNA]</scope>
    <source>
        <strain evidence="1 2">M169</strain>
    </source>
</reference>
<protein>
    <submittedName>
        <fullName evidence="1">Uncharacterized protein</fullName>
    </submittedName>
</protein>
<accession>A0ABR1P7P8</accession>
<evidence type="ECO:0000313" key="2">
    <source>
        <dbReference type="Proteomes" id="UP001430848"/>
    </source>
</evidence>
<comment type="caution">
    <text evidence="1">The sequence shown here is derived from an EMBL/GenBank/DDBJ whole genome shotgun (WGS) entry which is preliminary data.</text>
</comment>
<dbReference type="Proteomes" id="UP001430848">
    <property type="component" value="Unassembled WGS sequence"/>
</dbReference>
<gene>
    <name evidence="1" type="ORF">SLS63_006786</name>
</gene>
<proteinExistence type="predicted"/>
<evidence type="ECO:0000313" key="1">
    <source>
        <dbReference type="EMBL" id="KAK7728338.1"/>
    </source>
</evidence>
<keyword evidence="2" id="KW-1185">Reference proteome</keyword>
<name>A0ABR1P7P8_DIAER</name>